<dbReference type="Pfam" id="PF08281">
    <property type="entry name" value="Sigma70_r4_2"/>
    <property type="match status" value="1"/>
</dbReference>
<dbReference type="PANTHER" id="PTHR43133:SF60">
    <property type="entry name" value="RNA POLYMERASE SIGMA FACTOR SIGV"/>
    <property type="match status" value="1"/>
</dbReference>
<dbReference type="InterPro" id="IPR014284">
    <property type="entry name" value="RNA_pol_sigma-70_dom"/>
</dbReference>
<dbReference type="InterPro" id="IPR036388">
    <property type="entry name" value="WH-like_DNA-bd_sf"/>
</dbReference>
<dbReference type="RefSeq" id="WP_294517580.1">
    <property type="nucleotide sequence ID" value="NZ_JBBMFK010000007.1"/>
</dbReference>
<dbReference type="CDD" id="cd06171">
    <property type="entry name" value="Sigma70_r4"/>
    <property type="match status" value="1"/>
</dbReference>
<dbReference type="SUPFAM" id="SSF88659">
    <property type="entry name" value="Sigma3 and sigma4 domains of RNA polymerase sigma factors"/>
    <property type="match status" value="1"/>
</dbReference>
<dbReference type="Gene3D" id="1.10.10.10">
    <property type="entry name" value="Winged helix-like DNA-binding domain superfamily/Winged helix DNA-binding domain"/>
    <property type="match status" value="1"/>
</dbReference>
<sequence length="159" mass="18616">MDLEQTMAEHGDCILRLCFLILRDRAAAEDAAQETFLRAWQSWDRFDGRAAVKTWLTSIAVNVCRHQLRSPWRRRRVDWEALGELAAPEQQAEDGTVLRAVLSLPKKYREIVVLHYYQGFSTPEIAQMLHLPTGTVSVRLMRARERLKPMLKEWYYEEA</sequence>
<dbReference type="InterPro" id="IPR013325">
    <property type="entry name" value="RNA_pol_sigma_r2"/>
</dbReference>
<comment type="caution">
    <text evidence="7">The sequence shown here is derived from an EMBL/GenBank/DDBJ whole genome shotgun (WGS) entry which is preliminary data.</text>
</comment>
<evidence type="ECO:0000256" key="3">
    <source>
        <dbReference type="ARBA" id="ARBA00023082"/>
    </source>
</evidence>
<organism evidence="7 8">
    <name type="scientific">Pseudoflavonifractor intestinihominis</name>
    <dbReference type="NCBI Taxonomy" id="3133171"/>
    <lineage>
        <taxon>Bacteria</taxon>
        <taxon>Bacillati</taxon>
        <taxon>Bacillota</taxon>
        <taxon>Clostridia</taxon>
        <taxon>Eubacteriales</taxon>
        <taxon>Oscillospiraceae</taxon>
        <taxon>Pseudoflavonifractor</taxon>
    </lineage>
</organism>
<dbReference type="PANTHER" id="PTHR43133">
    <property type="entry name" value="RNA POLYMERASE ECF-TYPE SIGMA FACTO"/>
    <property type="match status" value="1"/>
</dbReference>
<evidence type="ECO:0000256" key="1">
    <source>
        <dbReference type="ARBA" id="ARBA00010641"/>
    </source>
</evidence>
<dbReference type="NCBIfam" id="TIGR02937">
    <property type="entry name" value="sigma70-ECF"/>
    <property type="match status" value="1"/>
</dbReference>
<evidence type="ECO:0000256" key="4">
    <source>
        <dbReference type="ARBA" id="ARBA00023163"/>
    </source>
</evidence>
<evidence type="ECO:0000313" key="8">
    <source>
        <dbReference type="Proteomes" id="UP001464378"/>
    </source>
</evidence>
<reference evidence="7 8" key="1">
    <citation type="submission" date="2024-03" db="EMBL/GenBank/DDBJ databases">
        <title>Human intestinal bacterial collection.</title>
        <authorList>
            <person name="Pauvert C."/>
            <person name="Hitch T.C.A."/>
            <person name="Clavel T."/>
        </authorList>
    </citation>
    <scope>NUCLEOTIDE SEQUENCE [LARGE SCALE GENOMIC DNA]</scope>
    <source>
        <strain evidence="7 8">CLA-AP-H29</strain>
    </source>
</reference>
<dbReference type="InterPro" id="IPR013324">
    <property type="entry name" value="RNA_pol_sigma_r3/r4-like"/>
</dbReference>
<feature type="domain" description="RNA polymerase sigma factor 70 region 4 type 2" evidence="6">
    <location>
        <begin position="97"/>
        <end position="147"/>
    </location>
</feature>
<comment type="similarity">
    <text evidence="1">Belongs to the sigma-70 factor family. ECF subfamily.</text>
</comment>
<dbReference type="Gene3D" id="1.10.1740.10">
    <property type="match status" value="1"/>
</dbReference>
<evidence type="ECO:0000256" key="2">
    <source>
        <dbReference type="ARBA" id="ARBA00023015"/>
    </source>
</evidence>
<protein>
    <submittedName>
        <fullName evidence="7">Sigma-70 family RNA polymerase sigma factor</fullName>
    </submittedName>
</protein>
<dbReference type="Proteomes" id="UP001464378">
    <property type="component" value="Unassembled WGS sequence"/>
</dbReference>
<accession>A0ABV1E6S0</accession>
<proteinExistence type="inferred from homology"/>
<dbReference type="EMBL" id="JBBMFK010000007">
    <property type="protein sequence ID" value="MEQ2442998.1"/>
    <property type="molecule type" value="Genomic_DNA"/>
</dbReference>
<evidence type="ECO:0000259" key="6">
    <source>
        <dbReference type="Pfam" id="PF08281"/>
    </source>
</evidence>
<dbReference type="InterPro" id="IPR007627">
    <property type="entry name" value="RNA_pol_sigma70_r2"/>
</dbReference>
<name>A0ABV1E6S0_9FIRM</name>
<keyword evidence="2" id="KW-0805">Transcription regulation</keyword>
<dbReference type="Pfam" id="PF04542">
    <property type="entry name" value="Sigma70_r2"/>
    <property type="match status" value="1"/>
</dbReference>
<dbReference type="InterPro" id="IPR039425">
    <property type="entry name" value="RNA_pol_sigma-70-like"/>
</dbReference>
<dbReference type="InterPro" id="IPR013249">
    <property type="entry name" value="RNA_pol_sigma70_r4_t2"/>
</dbReference>
<evidence type="ECO:0000313" key="7">
    <source>
        <dbReference type="EMBL" id="MEQ2442998.1"/>
    </source>
</evidence>
<feature type="domain" description="RNA polymerase sigma-70 region 2" evidence="5">
    <location>
        <begin position="9"/>
        <end position="73"/>
    </location>
</feature>
<gene>
    <name evidence="7" type="ORF">WMO64_05910</name>
</gene>
<keyword evidence="3" id="KW-0731">Sigma factor</keyword>
<dbReference type="SUPFAM" id="SSF88946">
    <property type="entry name" value="Sigma2 domain of RNA polymerase sigma factors"/>
    <property type="match status" value="1"/>
</dbReference>
<evidence type="ECO:0000259" key="5">
    <source>
        <dbReference type="Pfam" id="PF04542"/>
    </source>
</evidence>
<keyword evidence="8" id="KW-1185">Reference proteome</keyword>
<keyword evidence="4" id="KW-0804">Transcription</keyword>